<comment type="similarity">
    <text evidence="4">Belongs to the HepT RNase toxin family.</text>
</comment>
<evidence type="ECO:0000256" key="1">
    <source>
        <dbReference type="ARBA" id="ARBA00022649"/>
    </source>
</evidence>
<keyword evidence="2" id="KW-0540">Nuclease</keyword>
<dbReference type="PANTHER" id="PTHR33397:SF5">
    <property type="entry name" value="RNASE YUTE-RELATED"/>
    <property type="match status" value="1"/>
</dbReference>
<dbReference type="GO" id="GO:0110001">
    <property type="term" value="C:toxin-antitoxin complex"/>
    <property type="evidence" value="ECO:0007669"/>
    <property type="project" value="InterPro"/>
</dbReference>
<dbReference type="InterPro" id="IPR052379">
    <property type="entry name" value="Type_VII_TA_RNase"/>
</dbReference>
<dbReference type="GO" id="GO:0016787">
    <property type="term" value="F:hydrolase activity"/>
    <property type="evidence" value="ECO:0007669"/>
    <property type="project" value="UniProtKB-KW"/>
</dbReference>
<name>A0A7C3WWR8_9BACT</name>
<dbReference type="AlphaFoldDB" id="A0A7C3WWR8"/>
<dbReference type="Gene3D" id="1.20.120.580">
    <property type="entry name" value="bsu32300-like"/>
    <property type="match status" value="1"/>
</dbReference>
<evidence type="ECO:0000256" key="3">
    <source>
        <dbReference type="ARBA" id="ARBA00022801"/>
    </source>
</evidence>
<gene>
    <name evidence="5" type="ORF">ENV35_06425</name>
</gene>
<evidence type="ECO:0000313" key="5">
    <source>
        <dbReference type="EMBL" id="HGB31492.1"/>
    </source>
</evidence>
<keyword evidence="3" id="KW-0378">Hydrolase</keyword>
<evidence type="ECO:0000256" key="2">
    <source>
        <dbReference type="ARBA" id="ARBA00022722"/>
    </source>
</evidence>
<dbReference type="InterPro" id="IPR037038">
    <property type="entry name" value="HepT-like_sf"/>
</dbReference>
<dbReference type="PANTHER" id="PTHR33397">
    <property type="entry name" value="UPF0331 PROTEIN YUTE"/>
    <property type="match status" value="1"/>
</dbReference>
<comment type="caution">
    <text evidence="5">The sequence shown here is derived from an EMBL/GenBank/DDBJ whole genome shotgun (WGS) entry which is preliminary data.</text>
</comment>
<reference evidence="5" key="1">
    <citation type="journal article" date="2020" name="mSystems">
        <title>Genome- and Community-Level Interaction Insights into Carbon Utilization and Element Cycling Functions of Hydrothermarchaeota in Hydrothermal Sediment.</title>
        <authorList>
            <person name="Zhou Z."/>
            <person name="Liu Y."/>
            <person name="Xu W."/>
            <person name="Pan J."/>
            <person name="Luo Z.H."/>
            <person name="Li M."/>
        </authorList>
    </citation>
    <scope>NUCLEOTIDE SEQUENCE [LARGE SCALE GENOMIC DNA]</scope>
    <source>
        <strain evidence="5">SpSt-751</strain>
    </source>
</reference>
<sequence>MIKERIKKLNETLEILEYMKNNFDMDELKLDKIKQYALKYGIYLCITGIGEIACAYLNEIGIENISNFKECIAMLGEMKILDRFLVERLMELMKYRDLLKRPYIEIDILKLYSLLERLDLFKEFIDKITIVIRV</sequence>
<protein>
    <submittedName>
        <fullName evidence="5">DUF86 domain-containing protein</fullName>
    </submittedName>
</protein>
<dbReference type="Pfam" id="PF01934">
    <property type="entry name" value="HepT-like"/>
    <property type="match status" value="1"/>
</dbReference>
<proteinExistence type="inferred from homology"/>
<keyword evidence="1" id="KW-1277">Toxin-antitoxin system</keyword>
<dbReference type="GO" id="GO:0004540">
    <property type="term" value="F:RNA nuclease activity"/>
    <property type="evidence" value="ECO:0007669"/>
    <property type="project" value="InterPro"/>
</dbReference>
<dbReference type="EMBL" id="DTGA01000164">
    <property type="protein sequence ID" value="HGB31492.1"/>
    <property type="molecule type" value="Genomic_DNA"/>
</dbReference>
<organism evidence="5">
    <name type="scientific">Dictyoglomus turgidum</name>
    <dbReference type="NCBI Taxonomy" id="513050"/>
    <lineage>
        <taxon>Bacteria</taxon>
        <taxon>Pseudomonadati</taxon>
        <taxon>Dictyoglomota</taxon>
        <taxon>Dictyoglomia</taxon>
        <taxon>Dictyoglomales</taxon>
        <taxon>Dictyoglomaceae</taxon>
        <taxon>Dictyoglomus</taxon>
    </lineage>
</organism>
<evidence type="ECO:0000256" key="4">
    <source>
        <dbReference type="ARBA" id="ARBA00024207"/>
    </source>
</evidence>
<accession>A0A7C3WWR8</accession>
<dbReference type="InterPro" id="IPR008201">
    <property type="entry name" value="HepT-like"/>
</dbReference>